<keyword evidence="6 8" id="KW-0472">Membrane</keyword>
<feature type="transmembrane region" description="Helical" evidence="8">
    <location>
        <begin position="371"/>
        <end position="394"/>
    </location>
</feature>
<dbReference type="AlphaFoldDB" id="A0A423WJ59"/>
<dbReference type="PROSITE" id="PS50850">
    <property type="entry name" value="MFS"/>
    <property type="match status" value="1"/>
</dbReference>
<evidence type="ECO:0000256" key="7">
    <source>
        <dbReference type="RuleBase" id="RU003346"/>
    </source>
</evidence>
<feature type="transmembrane region" description="Helical" evidence="8">
    <location>
        <begin position="180"/>
        <end position="197"/>
    </location>
</feature>
<keyword evidence="4 8" id="KW-0812">Transmembrane</keyword>
<evidence type="ECO:0000256" key="1">
    <source>
        <dbReference type="ARBA" id="ARBA00004141"/>
    </source>
</evidence>
<feature type="transmembrane region" description="Helical" evidence="8">
    <location>
        <begin position="87"/>
        <end position="106"/>
    </location>
</feature>
<feature type="transmembrane region" description="Helical" evidence="8">
    <location>
        <begin position="12"/>
        <end position="30"/>
    </location>
</feature>
<keyword evidence="11" id="KW-1185">Reference proteome</keyword>
<keyword evidence="3 7" id="KW-0813">Transport</keyword>
<keyword evidence="5 8" id="KW-1133">Transmembrane helix</keyword>
<dbReference type="PROSITE" id="PS00217">
    <property type="entry name" value="SUGAR_TRANSPORT_2"/>
    <property type="match status" value="1"/>
</dbReference>
<organism evidence="10 11">
    <name type="scientific">Cytospora chrysosperma</name>
    <name type="common">Cytospora canker fungus</name>
    <name type="synonym">Sphaeria chrysosperma</name>
    <dbReference type="NCBI Taxonomy" id="252740"/>
    <lineage>
        <taxon>Eukaryota</taxon>
        <taxon>Fungi</taxon>
        <taxon>Dikarya</taxon>
        <taxon>Ascomycota</taxon>
        <taxon>Pezizomycotina</taxon>
        <taxon>Sordariomycetes</taxon>
        <taxon>Sordariomycetidae</taxon>
        <taxon>Diaporthales</taxon>
        <taxon>Cytosporaceae</taxon>
        <taxon>Cytospora</taxon>
    </lineage>
</organism>
<dbReference type="GO" id="GO:0005351">
    <property type="term" value="F:carbohydrate:proton symporter activity"/>
    <property type="evidence" value="ECO:0007669"/>
    <property type="project" value="TreeGrafter"/>
</dbReference>
<evidence type="ECO:0000256" key="6">
    <source>
        <dbReference type="ARBA" id="ARBA00023136"/>
    </source>
</evidence>
<feature type="transmembrane region" description="Helical" evidence="8">
    <location>
        <begin position="112"/>
        <end position="133"/>
    </location>
</feature>
<dbReference type="SUPFAM" id="SSF103473">
    <property type="entry name" value="MFS general substrate transporter"/>
    <property type="match status" value="1"/>
</dbReference>
<reference evidence="10 11" key="1">
    <citation type="submission" date="2015-09" db="EMBL/GenBank/DDBJ databases">
        <title>Host preference determinants of Valsa canker pathogens revealed by comparative genomics.</title>
        <authorList>
            <person name="Yin Z."/>
            <person name="Huang L."/>
        </authorList>
    </citation>
    <scope>NUCLEOTIDE SEQUENCE [LARGE SCALE GENOMIC DNA]</scope>
    <source>
        <strain evidence="10 11">YSFL</strain>
    </source>
</reference>
<dbReference type="InterPro" id="IPR005829">
    <property type="entry name" value="Sugar_transporter_CS"/>
</dbReference>
<comment type="similarity">
    <text evidence="2 7">Belongs to the major facilitator superfamily. Sugar transporter (TC 2.A.1.1) family.</text>
</comment>
<comment type="caution">
    <text evidence="10">The sequence shown here is derived from an EMBL/GenBank/DDBJ whole genome shotgun (WGS) entry which is preliminary data.</text>
</comment>
<dbReference type="Gene3D" id="1.20.1250.20">
    <property type="entry name" value="MFS general substrate transporter like domains"/>
    <property type="match status" value="1"/>
</dbReference>
<feature type="transmembrane region" description="Helical" evidence="8">
    <location>
        <begin position="56"/>
        <end position="78"/>
    </location>
</feature>
<dbReference type="GO" id="GO:0016020">
    <property type="term" value="C:membrane"/>
    <property type="evidence" value="ECO:0007669"/>
    <property type="project" value="UniProtKB-SubCell"/>
</dbReference>
<comment type="subcellular location">
    <subcellularLocation>
        <location evidence="1">Membrane</location>
        <topology evidence="1">Multi-pass membrane protein</topology>
    </subcellularLocation>
</comment>
<dbReference type="InterPro" id="IPR050360">
    <property type="entry name" value="MFS_Sugar_Transporters"/>
</dbReference>
<evidence type="ECO:0000259" key="9">
    <source>
        <dbReference type="PROSITE" id="PS50850"/>
    </source>
</evidence>
<sequence>MAGFHHKITGTWLIVLITLLDAVNSCWFGYDQGVFAGVLVSPDFLRQFPATQNADVSGITSSCFFLGAFFGAIGAFVLGDKLGRRRTIALGVLCNVIGSVLQIFSWQLPQMIVGRLVNGLGIGLVSSMSPVYLSECANSKIRGMLLAVGACCNVGCFCIANWIAYGLYHDNSAFQWRFPLAFQLVFLVFLAPILFMVPESPRWLLLVDRDEEALLVLSRLAGHVKSVEDTAVMNEYNSIKTAIRLEREDAVPLMDVLCHRDKAQNFRRLILGCGTQFMQQFSGINALGFYLPTLLQDNVGYDQQMSRLISALSSTVYVICSFGCLMFIDRFGRRKMMMYSPAIMGVCHLVASLCLQAGENDASKKQLMGKVATSMFILYHVFFGLGYASVPWVYSAEVSSLGWRTRGAAAATSINWLGGFAVVQFTKVGLESLQWRFFLMFAILCFAFAPVVYLFYPETANRTLEDMDQIFIHNPSAFVFKNRAATQSQRPQLFVDAETARIAEASNSSRDVVGNEIKEKVTSHERALEV</sequence>
<dbReference type="Pfam" id="PF00083">
    <property type="entry name" value="Sugar_tr"/>
    <property type="match status" value="1"/>
</dbReference>
<protein>
    <recommendedName>
        <fullName evidence="9">Major facilitator superfamily (MFS) profile domain-containing protein</fullName>
    </recommendedName>
</protein>
<feature type="transmembrane region" description="Helical" evidence="8">
    <location>
        <begin position="145"/>
        <end position="168"/>
    </location>
</feature>
<name>A0A423WJ59_CYTCH</name>
<gene>
    <name evidence="10" type="ORF">VSDG_01282</name>
</gene>
<dbReference type="STRING" id="252740.A0A423WJ59"/>
<feature type="transmembrane region" description="Helical" evidence="8">
    <location>
        <begin position="437"/>
        <end position="456"/>
    </location>
</feature>
<accession>A0A423WJ59</accession>
<dbReference type="NCBIfam" id="TIGR00879">
    <property type="entry name" value="SP"/>
    <property type="match status" value="1"/>
</dbReference>
<feature type="transmembrane region" description="Helical" evidence="8">
    <location>
        <begin position="308"/>
        <end position="328"/>
    </location>
</feature>
<dbReference type="InterPro" id="IPR036259">
    <property type="entry name" value="MFS_trans_sf"/>
</dbReference>
<dbReference type="PANTHER" id="PTHR48022:SF26">
    <property type="entry name" value="MAJOR FACILITATOR SUPERFAMILY (MFS) PROFILE DOMAIN-CONTAINING PROTEIN-RELATED"/>
    <property type="match status" value="1"/>
</dbReference>
<evidence type="ECO:0000256" key="8">
    <source>
        <dbReference type="SAM" id="Phobius"/>
    </source>
</evidence>
<dbReference type="PANTHER" id="PTHR48022">
    <property type="entry name" value="PLASTIDIC GLUCOSE TRANSPORTER 4"/>
    <property type="match status" value="1"/>
</dbReference>
<evidence type="ECO:0000256" key="5">
    <source>
        <dbReference type="ARBA" id="ARBA00022989"/>
    </source>
</evidence>
<dbReference type="FunFam" id="1.20.1250.20:FF:000134">
    <property type="entry name" value="MFS sugar transporter protein"/>
    <property type="match status" value="1"/>
</dbReference>
<feature type="domain" description="Major facilitator superfamily (MFS) profile" evidence="9">
    <location>
        <begin position="17"/>
        <end position="460"/>
    </location>
</feature>
<dbReference type="EMBL" id="LJZO01000003">
    <property type="protein sequence ID" value="ROW03454.1"/>
    <property type="molecule type" value="Genomic_DNA"/>
</dbReference>
<dbReference type="OrthoDB" id="6339427at2759"/>
<dbReference type="Proteomes" id="UP000284375">
    <property type="component" value="Unassembled WGS sequence"/>
</dbReference>
<proteinExistence type="inferred from homology"/>
<evidence type="ECO:0000313" key="11">
    <source>
        <dbReference type="Proteomes" id="UP000284375"/>
    </source>
</evidence>
<feature type="transmembrane region" description="Helical" evidence="8">
    <location>
        <begin position="269"/>
        <end position="288"/>
    </location>
</feature>
<evidence type="ECO:0000256" key="2">
    <source>
        <dbReference type="ARBA" id="ARBA00010992"/>
    </source>
</evidence>
<dbReference type="InterPro" id="IPR020846">
    <property type="entry name" value="MFS_dom"/>
</dbReference>
<dbReference type="InterPro" id="IPR005828">
    <property type="entry name" value="MFS_sugar_transport-like"/>
</dbReference>
<evidence type="ECO:0000256" key="4">
    <source>
        <dbReference type="ARBA" id="ARBA00022692"/>
    </source>
</evidence>
<evidence type="ECO:0000313" key="10">
    <source>
        <dbReference type="EMBL" id="ROW03454.1"/>
    </source>
</evidence>
<evidence type="ECO:0000256" key="3">
    <source>
        <dbReference type="ARBA" id="ARBA00022448"/>
    </source>
</evidence>
<dbReference type="InterPro" id="IPR003663">
    <property type="entry name" value="Sugar/inositol_transpt"/>
</dbReference>
<dbReference type="PRINTS" id="PR00171">
    <property type="entry name" value="SUGRTRNSPORT"/>
</dbReference>